<evidence type="ECO:0000259" key="1">
    <source>
        <dbReference type="PROSITE" id="PS50164"/>
    </source>
</evidence>
<dbReference type="Pfam" id="PF01541">
    <property type="entry name" value="GIY-YIG"/>
    <property type="match status" value="1"/>
</dbReference>
<dbReference type="AlphaFoldDB" id="A0A2M8GLY1"/>
<evidence type="ECO:0000313" key="2">
    <source>
        <dbReference type="EMBL" id="PJC81551.1"/>
    </source>
</evidence>
<sequence length="158" mass="18708">MLRKSLSDTSFEEKTLGLKRFWTGSITGNLGRGDRTPIIFLRISIQDKQIISGLDIIKTMEQRQHKYYVYTLLCLRDLEIYTGLTTDLKRRLFDHSRGLVDSPKIKIPFKLIYYEYFISLEDAKAREKFLKSNVGRAQLKDSLKKTLRDRRSMPYRMF</sequence>
<dbReference type="InterPro" id="IPR035901">
    <property type="entry name" value="GIY-YIG_endonuc_sf"/>
</dbReference>
<accession>A0A2M8GLY1</accession>
<dbReference type="Proteomes" id="UP000229370">
    <property type="component" value="Unassembled WGS sequence"/>
</dbReference>
<dbReference type="SUPFAM" id="SSF82771">
    <property type="entry name" value="GIY-YIG endonuclease"/>
    <property type="match status" value="1"/>
</dbReference>
<dbReference type="InterPro" id="IPR000305">
    <property type="entry name" value="GIY-YIG_endonuc"/>
</dbReference>
<feature type="domain" description="GIY-YIG" evidence="1">
    <location>
        <begin position="65"/>
        <end position="142"/>
    </location>
</feature>
<dbReference type="PROSITE" id="PS50164">
    <property type="entry name" value="GIY_YIG"/>
    <property type="match status" value="1"/>
</dbReference>
<organism evidence="2 3">
    <name type="scientific">Candidatus Roizmanbacteria bacterium CG_4_8_14_3_um_filter_36_10</name>
    <dbReference type="NCBI Taxonomy" id="1974834"/>
    <lineage>
        <taxon>Bacteria</taxon>
        <taxon>Candidatus Roizmaniibacteriota</taxon>
    </lineage>
</organism>
<evidence type="ECO:0000313" key="3">
    <source>
        <dbReference type="Proteomes" id="UP000229370"/>
    </source>
</evidence>
<protein>
    <recommendedName>
        <fullName evidence="1">GIY-YIG domain-containing protein</fullName>
    </recommendedName>
</protein>
<comment type="caution">
    <text evidence="2">The sequence shown here is derived from an EMBL/GenBank/DDBJ whole genome shotgun (WGS) entry which is preliminary data.</text>
</comment>
<gene>
    <name evidence="2" type="ORF">CO007_04110</name>
</gene>
<proteinExistence type="predicted"/>
<reference evidence="3" key="1">
    <citation type="submission" date="2017-09" db="EMBL/GenBank/DDBJ databases">
        <title>Depth-based differentiation of microbial function through sediment-hosted aquifers and enrichment of novel symbionts in the deep terrestrial subsurface.</title>
        <authorList>
            <person name="Probst A.J."/>
            <person name="Ladd B."/>
            <person name="Jarett J.K."/>
            <person name="Geller-Mcgrath D.E."/>
            <person name="Sieber C.M.K."/>
            <person name="Emerson J.B."/>
            <person name="Anantharaman K."/>
            <person name="Thomas B.C."/>
            <person name="Malmstrom R."/>
            <person name="Stieglmeier M."/>
            <person name="Klingl A."/>
            <person name="Woyke T."/>
            <person name="Ryan C.M."/>
            <person name="Banfield J.F."/>
        </authorList>
    </citation>
    <scope>NUCLEOTIDE SEQUENCE [LARGE SCALE GENOMIC DNA]</scope>
</reference>
<name>A0A2M8GLY1_9BACT</name>
<dbReference type="EMBL" id="PFQK01000071">
    <property type="protein sequence ID" value="PJC81551.1"/>
    <property type="molecule type" value="Genomic_DNA"/>
</dbReference>
<dbReference type="Gene3D" id="3.40.1440.10">
    <property type="entry name" value="GIY-YIG endonuclease"/>
    <property type="match status" value="1"/>
</dbReference>